<reference evidence="11 12" key="1">
    <citation type="submission" date="2016-07" db="EMBL/GenBank/DDBJ databases">
        <title>Pervasive Adenine N6-methylation of Active Genes in Fungi.</title>
        <authorList>
            <consortium name="DOE Joint Genome Institute"/>
            <person name="Mondo S.J."/>
            <person name="Dannebaum R.O."/>
            <person name="Kuo R.C."/>
            <person name="Labutti K."/>
            <person name="Haridas S."/>
            <person name="Kuo A."/>
            <person name="Salamov A."/>
            <person name="Ahrendt S.R."/>
            <person name="Lipzen A."/>
            <person name="Sullivan W."/>
            <person name="Andreopoulos W.B."/>
            <person name="Clum A."/>
            <person name="Lindquist E."/>
            <person name="Daum C."/>
            <person name="Ramamoorthy G.K."/>
            <person name="Gryganskyi A."/>
            <person name="Culley D."/>
            <person name="Magnuson J.K."/>
            <person name="James T.Y."/>
            <person name="O'Malley M.A."/>
            <person name="Stajich J.E."/>
            <person name="Spatafora J.W."/>
            <person name="Visel A."/>
            <person name="Grigoriev I.V."/>
        </authorList>
    </citation>
    <scope>NUCLEOTIDE SEQUENCE [LARGE SCALE GENOMIC DNA]</scope>
    <source>
        <strain evidence="11 12">62-1032</strain>
    </source>
</reference>
<keyword evidence="2" id="KW-0963">Cytoplasm</keyword>
<name>A0A1Y2D809_9BASI</name>
<dbReference type="FunCoup" id="A0A1Y2D809">
    <property type="interactions" value="280"/>
</dbReference>
<keyword evidence="12" id="KW-1185">Reference proteome</keyword>
<feature type="region of interest" description="Disordered" evidence="9">
    <location>
        <begin position="317"/>
        <end position="359"/>
    </location>
</feature>
<keyword evidence="6" id="KW-0863">Zinc-finger</keyword>
<evidence type="ECO:0000256" key="5">
    <source>
        <dbReference type="ARBA" id="ARBA00022737"/>
    </source>
</evidence>
<evidence type="ECO:0000256" key="7">
    <source>
        <dbReference type="ARBA" id="ARBA00022833"/>
    </source>
</evidence>
<evidence type="ECO:0000256" key="4">
    <source>
        <dbReference type="ARBA" id="ARBA00022723"/>
    </source>
</evidence>
<dbReference type="GO" id="GO:0042273">
    <property type="term" value="P:ribosomal large subunit biogenesis"/>
    <property type="evidence" value="ECO:0007669"/>
    <property type="project" value="TreeGrafter"/>
</dbReference>
<dbReference type="InterPro" id="IPR013087">
    <property type="entry name" value="Znf_C2H2_type"/>
</dbReference>
<dbReference type="PANTHER" id="PTHR13182:SF8">
    <property type="entry name" value="CYTOPLASMIC 60S SUBUNIT BIOGENESIS FACTOR ZNF622"/>
    <property type="match status" value="1"/>
</dbReference>
<dbReference type="GO" id="GO:0030687">
    <property type="term" value="C:preribosome, large subunit precursor"/>
    <property type="evidence" value="ECO:0007669"/>
    <property type="project" value="TreeGrafter"/>
</dbReference>
<keyword evidence="5" id="KW-0677">Repeat</keyword>
<dbReference type="AlphaFoldDB" id="A0A1Y2D809"/>
<proteinExistence type="inferred from homology"/>
<evidence type="ECO:0000256" key="1">
    <source>
        <dbReference type="ARBA" id="ARBA00004496"/>
    </source>
</evidence>
<feature type="region of interest" description="Disordered" evidence="9">
    <location>
        <begin position="392"/>
        <end position="415"/>
    </location>
</feature>
<keyword evidence="4" id="KW-0479">Metal-binding</keyword>
<dbReference type="InterPro" id="IPR022755">
    <property type="entry name" value="Znf_C2H2_jaz"/>
</dbReference>
<feature type="compositionally biased region" description="Acidic residues" evidence="9">
    <location>
        <begin position="320"/>
        <end position="357"/>
    </location>
</feature>
<dbReference type="SUPFAM" id="SSF57667">
    <property type="entry name" value="beta-beta-alpha zinc fingers"/>
    <property type="match status" value="1"/>
</dbReference>
<dbReference type="SMART" id="SM00451">
    <property type="entry name" value="ZnF_U1"/>
    <property type="match status" value="2"/>
</dbReference>
<keyword evidence="7" id="KW-0862">Zinc</keyword>
<dbReference type="GO" id="GO:0003676">
    <property type="term" value="F:nucleic acid binding"/>
    <property type="evidence" value="ECO:0007669"/>
    <property type="project" value="InterPro"/>
</dbReference>
<dbReference type="GO" id="GO:0008270">
    <property type="term" value="F:zinc ion binding"/>
    <property type="evidence" value="ECO:0007669"/>
    <property type="project" value="UniProtKB-KW"/>
</dbReference>
<dbReference type="InterPro" id="IPR040025">
    <property type="entry name" value="Znf622/Rei1/Reh1"/>
</dbReference>
<evidence type="ECO:0000256" key="8">
    <source>
        <dbReference type="ARBA" id="ARBA00034126"/>
    </source>
</evidence>
<dbReference type="PROSITE" id="PS00028">
    <property type="entry name" value="ZINC_FINGER_C2H2_1"/>
    <property type="match status" value="2"/>
</dbReference>
<feature type="compositionally biased region" description="Polar residues" evidence="9">
    <location>
        <begin position="403"/>
        <end position="415"/>
    </location>
</feature>
<evidence type="ECO:0000256" key="2">
    <source>
        <dbReference type="ARBA" id="ARBA00022490"/>
    </source>
</evidence>
<dbReference type="Pfam" id="PF12171">
    <property type="entry name" value="zf-C2H2_jaz"/>
    <property type="match status" value="1"/>
</dbReference>
<evidence type="ECO:0000259" key="10">
    <source>
        <dbReference type="PROSITE" id="PS00028"/>
    </source>
</evidence>
<dbReference type="InterPro" id="IPR036236">
    <property type="entry name" value="Znf_C2H2_sf"/>
</dbReference>
<feature type="region of interest" description="Disordered" evidence="9">
    <location>
        <begin position="120"/>
        <end position="161"/>
    </location>
</feature>
<evidence type="ECO:0000256" key="3">
    <source>
        <dbReference type="ARBA" id="ARBA00022517"/>
    </source>
</evidence>
<comment type="subcellular location">
    <subcellularLocation>
        <location evidence="1">Cytoplasm</location>
    </subcellularLocation>
</comment>
<evidence type="ECO:0000313" key="11">
    <source>
        <dbReference type="EMBL" id="ORY55324.1"/>
    </source>
</evidence>
<dbReference type="OrthoDB" id="19329at2759"/>
<gene>
    <name evidence="11" type="ORF">BCR35DRAFT_310090</name>
</gene>
<dbReference type="InParanoid" id="A0A1Y2D809"/>
<dbReference type="Proteomes" id="UP000193467">
    <property type="component" value="Unassembled WGS sequence"/>
</dbReference>
<protein>
    <recommendedName>
        <fullName evidence="10">C2H2-type domain-containing protein</fullName>
    </recommendedName>
</protein>
<feature type="domain" description="C2H2-type" evidence="10">
    <location>
        <begin position="12"/>
        <end position="34"/>
    </location>
</feature>
<feature type="domain" description="C2H2-type" evidence="10">
    <location>
        <begin position="74"/>
        <end position="96"/>
    </location>
</feature>
<dbReference type="Gene3D" id="3.30.160.60">
    <property type="entry name" value="Classic Zinc Finger"/>
    <property type="match status" value="1"/>
</dbReference>
<dbReference type="GO" id="GO:0005737">
    <property type="term" value="C:cytoplasm"/>
    <property type="evidence" value="ECO:0007669"/>
    <property type="project" value="UniProtKB-SubCell"/>
</dbReference>
<dbReference type="Pfam" id="PF12756">
    <property type="entry name" value="zf-C2H2_2"/>
    <property type="match status" value="2"/>
</dbReference>
<dbReference type="PANTHER" id="PTHR13182">
    <property type="entry name" value="ZINC FINGER PROTEIN 622"/>
    <property type="match status" value="1"/>
</dbReference>
<comment type="similarity">
    <text evidence="8">Belongs to the REI1 family.</text>
</comment>
<evidence type="ECO:0000256" key="9">
    <source>
        <dbReference type="SAM" id="MobiDB-lite"/>
    </source>
</evidence>
<accession>A0A1Y2D809</accession>
<dbReference type="InterPro" id="IPR041661">
    <property type="entry name" value="ZN622/Rei1/Reh1_Znf-C2H2"/>
</dbReference>
<sequence>MEGSSATHAYTCIGCGYAFLDADTQRAHYASELHRYNAKRRVAGLPPVTAELFEEKIAERVAEPVEEDNARLSCKACRKTFNTVATQNTHNLSKKHKENVFRLASQVKAGKAEVEVADLETPSASADVAMEEASPVPSTSTAPPPAAEATPADSAPFESSGDPKLDLLVARRLQASPPIPVTSCLFCTHTSFNAQDNAAHMRQHHSFVIPEQEYLVDLEGLLRRLGEEVGTWNVCVCCGKGYGGNINLDAEGQSEVEMRKRASKGVEAVRAHMQSKSHCRLRYETEDQRLELADFYDFRPSYPDYVSKKERKAAKQAAEGWDDVEEEDGETVEDGEDVEVVYESDSDEDSDDDEMPESEITYGDSSYELVLPSGIRIGHRAHRSIYKQNLLPHLGQNPFKPSAHSSPSTAYKPSPHSQALLQLVPTMRKDKSHQRPIYDAGLIPAKGAGFGGNGDVIRARNAGEAKNAGKATREFRELKERAKQEFVRGIKANSQKHYRDHLLQ</sequence>
<organism evidence="11 12">
    <name type="scientific">Leucosporidium creatinivorum</name>
    <dbReference type="NCBI Taxonomy" id="106004"/>
    <lineage>
        <taxon>Eukaryota</taxon>
        <taxon>Fungi</taxon>
        <taxon>Dikarya</taxon>
        <taxon>Basidiomycota</taxon>
        <taxon>Pucciniomycotina</taxon>
        <taxon>Microbotryomycetes</taxon>
        <taxon>Leucosporidiales</taxon>
        <taxon>Leucosporidium</taxon>
    </lineage>
</organism>
<dbReference type="InterPro" id="IPR003604">
    <property type="entry name" value="Matrin/U1-like-C_Znf_C2H2"/>
</dbReference>
<evidence type="ECO:0000256" key="6">
    <source>
        <dbReference type="ARBA" id="ARBA00022771"/>
    </source>
</evidence>
<feature type="compositionally biased region" description="Low complexity" evidence="9">
    <location>
        <begin position="133"/>
        <end position="156"/>
    </location>
</feature>
<dbReference type="STRING" id="106004.A0A1Y2D809"/>
<evidence type="ECO:0000313" key="12">
    <source>
        <dbReference type="Proteomes" id="UP000193467"/>
    </source>
</evidence>
<dbReference type="EMBL" id="MCGR01000091">
    <property type="protein sequence ID" value="ORY55324.1"/>
    <property type="molecule type" value="Genomic_DNA"/>
</dbReference>
<keyword evidence="3" id="KW-0690">Ribosome biogenesis</keyword>
<dbReference type="SMART" id="SM00355">
    <property type="entry name" value="ZnF_C2H2"/>
    <property type="match status" value="3"/>
</dbReference>
<comment type="caution">
    <text evidence="11">The sequence shown here is derived from an EMBL/GenBank/DDBJ whole genome shotgun (WGS) entry which is preliminary data.</text>
</comment>